<dbReference type="Proteomes" id="UP001264519">
    <property type="component" value="Unassembled WGS sequence"/>
</dbReference>
<reference evidence="3 4" key="1">
    <citation type="submission" date="2023-04" db="EMBL/GenBank/DDBJ databases">
        <title>A long-awaited taxogenomic arrangement of the family Halomonadaceae.</title>
        <authorList>
            <person name="De La Haba R."/>
            <person name="Chuvochina M."/>
            <person name="Wittouck S."/>
            <person name="Arahal D.R."/>
            <person name="Sanchez-Porro C."/>
            <person name="Hugenholtz P."/>
            <person name="Ventosa A."/>
        </authorList>
    </citation>
    <scope>NUCLEOTIDE SEQUENCE [LARGE SCALE GENOMIC DNA]</scope>
    <source>
        <strain evidence="3 4">DSM 23530</strain>
    </source>
</reference>
<dbReference type="RefSeq" id="WP_309653919.1">
    <property type="nucleotide sequence ID" value="NZ_JARWAK010000017.1"/>
</dbReference>
<dbReference type="EMBL" id="JARWAK010000017">
    <property type="protein sequence ID" value="MDR5868345.1"/>
    <property type="molecule type" value="Genomic_DNA"/>
</dbReference>
<accession>A0ABU1G5Y0</accession>
<keyword evidence="2" id="KW-1133">Transmembrane helix</keyword>
<feature type="transmembrane region" description="Helical" evidence="2">
    <location>
        <begin position="36"/>
        <end position="57"/>
    </location>
</feature>
<evidence type="ECO:0000256" key="1">
    <source>
        <dbReference type="SAM" id="MobiDB-lite"/>
    </source>
</evidence>
<protein>
    <submittedName>
        <fullName evidence="3">Uncharacterized protein</fullName>
    </submittedName>
</protein>
<sequence length="58" mass="6596">MDFKRKGPPPGRRGATRRRGRRRLDWQHFDRWLDRLVALAVVTALVMGGVALVASLVL</sequence>
<evidence type="ECO:0000313" key="3">
    <source>
        <dbReference type="EMBL" id="MDR5868345.1"/>
    </source>
</evidence>
<comment type="caution">
    <text evidence="3">The sequence shown here is derived from an EMBL/GenBank/DDBJ whole genome shotgun (WGS) entry which is preliminary data.</text>
</comment>
<keyword evidence="2" id="KW-0812">Transmembrane</keyword>
<keyword evidence="2" id="KW-0472">Membrane</keyword>
<feature type="region of interest" description="Disordered" evidence="1">
    <location>
        <begin position="1"/>
        <end position="20"/>
    </location>
</feature>
<evidence type="ECO:0000256" key="2">
    <source>
        <dbReference type="SAM" id="Phobius"/>
    </source>
</evidence>
<organism evidence="3 4">
    <name type="scientific">Halomonas koreensis</name>
    <dbReference type="NCBI Taxonomy" id="245385"/>
    <lineage>
        <taxon>Bacteria</taxon>
        <taxon>Pseudomonadati</taxon>
        <taxon>Pseudomonadota</taxon>
        <taxon>Gammaproteobacteria</taxon>
        <taxon>Oceanospirillales</taxon>
        <taxon>Halomonadaceae</taxon>
        <taxon>Halomonas</taxon>
    </lineage>
</organism>
<name>A0ABU1G5Y0_9GAMM</name>
<keyword evidence="4" id="KW-1185">Reference proteome</keyword>
<proteinExistence type="predicted"/>
<evidence type="ECO:0000313" key="4">
    <source>
        <dbReference type="Proteomes" id="UP001264519"/>
    </source>
</evidence>
<gene>
    <name evidence="3" type="ORF">QC818_16290</name>
</gene>